<protein>
    <recommendedName>
        <fullName evidence="3">Heme-binding protein</fullName>
    </recommendedName>
</protein>
<organism evidence="1 2">
    <name type="scientific">Agarivorans albus MKT 106</name>
    <dbReference type="NCBI Taxonomy" id="1331007"/>
    <lineage>
        <taxon>Bacteria</taxon>
        <taxon>Pseudomonadati</taxon>
        <taxon>Pseudomonadota</taxon>
        <taxon>Gammaproteobacteria</taxon>
        <taxon>Alteromonadales</taxon>
        <taxon>Alteromonadaceae</taxon>
        <taxon>Agarivorans</taxon>
    </lineage>
</organism>
<comment type="caution">
    <text evidence="1">The sequence shown here is derived from an EMBL/GenBank/DDBJ whole genome shotgun (WGS) entry which is preliminary data.</text>
</comment>
<dbReference type="InterPro" id="IPR052517">
    <property type="entry name" value="GlcG_carb_metab_protein"/>
</dbReference>
<reference evidence="1" key="1">
    <citation type="journal article" date="2013" name="Genome Announc.">
        <title>Draft Genome Sequence of Agarivorans albus Strain MKT 106T, an Agarolytic Marine Bacterium.</title>
        <authorList>
            <person name="Yasuike M."/>
            <person name="Nakamura Y."/>
            <person name="Kai W."/>
            <person name="Fujiwara A."/>
            <person name="Fukui Y."/>
            <person name="Satomi M."/>
            <person name="Sano M."/>
        </authorList>
    </citation>
    <scope>NUCLEOTIDE SEQUENCE [LARGE SCALE GENOMIC DNA]</scope>
</reference>
<dbReference type="STRING" id="1331007.AALB_1665"/>
<accession>R9PJQ9</accession>
<gene>
    <name evidence="1" type="ORF">AALB_1665</name>
</gene>
<dbReference type="AlphaFoldDB" id="R9PJQ9"/>
<dbReference type="SUPFAM" id="SSF143744">
    <property type="entry name" value="GlcG-like"/>
    <property type="match status" value="1"/>
</dbReference>
<dbReference type="PANTHER" id="PTHR34309">
    <property type="entry name" value="SLR1406 PROTEIN"/>
    <property type="match status" value="1"/>
</dbReference>
<evidence type="ECO:0008006" key="3">
    <source>
        <dbReference type="Google" id="ProtNLM"/>
    </source>
</evidence>
<dbReference type="OrthoDB" id="9800768at2"/>
<evidence type="ECO:0000313" key="2">
    <source>
        <dbReference type="Proteomes" id="UP000014461"/>
    </source>
</evidence>
<sequence length="131" mass="13868">MDITFELASALNVQALRLADEKQVSIAVAVVDAHGELVSFSRMNNVAFHAAVLAQNKAYTAARDRQPTANLAAWAKETGKDMGYWTDPRFTGIQGGVPIYQDGNVIGAIGISGMSEQDDAALAQAAIDAMV</sequence>
<dbReference type="Pfam" id="PF03928">
    <property type="entry name" value="HbpS-like"/>
    <property type="match status" value="1"/>
</dbReference>
<evidence type="ECO:0000313" key="1">
    <source>
        <dbReference type="EMBL" id="GAD01585.1"/>
    </source>
</evidence>
<dbReference type="EMBL" id="BARX01000009">
    <property type="protein sequence ID" value="GAD01585.1"/>
    <property type="molecule type" value="Genomic_DNA"/>
</dbReference>
<dbReference type="Gene3D" id="3.30.450.150">
    <property type="entry name" value="Haem-degrading domain"/>
    <property type="match status" value="1"/>
</dbReference>
<proteinExistence type="predicted"/>
<dbReference type="PANTHER" id="PTHR34309:SF1">
    <property type="entry name" value="PROTEIN GLCG"/>
    <property type="match status" value="1"/>
</dbReference>
<keyword evidence="2" id="KW-1185">Reference proteome</keyword>
<dbReference type="RefSeq" id="WP_016401353.1">
    <property type="nucleotide sequence ID" value="NZ_BARX01000009.1"/>
</dbReference>
<dbReference type="InterPro" id="IPR005624">
    <property type="entry name" value="PduO/GlcC-like"/>
</dbReference>
<dbReference type="Proteomes" id="UP000014461">
    <property type="component" value="Unassembled WGS sequence"/>
</dbReference>
<dbReference type="InterPro" id="IPR038084">
    <property type="entry name" value="PduO/GlcC-like_sf"/>
</dbReference>
<name>R9PJQ9_AGAAL</name>